<name>A0A9P6SYR7_9FUNG</name>
<comment type="caution">
    <text evidence="1">The sequence shown here is derived from an EMBL/GenBank/DDBJ whole genome shotgun (WGS) entry which is preliminary data.</text>
</comment>
<feature type="non-terminal residue" evidence="1">
    <location>
        <position position="1"/>
    </location>
</feature>
<sequence>MNQQGKSISDPQALETLTQQLSQLSLVVNQLQETLNVLSLSHSTSTSDHELNGQAPPIYQTQQEILEARVKELELAITKLTSSRESPSPIQADQQQPPFYDDVDSPHRALLRAKIDYVKKELFRLVHAPTYHVLTPPDDVGRISDEVYVTWCASGGDIGWYKVKLFRLIEELLVKEETERKVLRDKHRRIYENDESPHRKHLAAKIAAVKNAIQMYLPQKNKGSKVLDLPSNPDDVEMEPFL</sequence>
<proteinExistence type="predicted"/>
<reference evidence="1" key="1">
    <citation type="journal article" date="2020" name="Fungal Divers.">
        <title>Resolving the Mortierellaceae phylogeny through synthesis of multi-gene phylogenetics and phylogenomics.</title>
        <authorList>
            <person name="Vandepol N."/>
            <person name="Liber J."/>
            <person name="Desiro A."/>
            <person name="Na H."/>
            <person name="Kennedy M."/>
            <person name="Barry K."/>
            <person name="Grigoriev I.V."/>
            <person name="Miller A.N."/>
            <person name="O'Donnell K."/>
            <person name="Stajich J.E."/>
            <person name="Bonito G."/>
        </authorList>
    </citation>
    <scope>NUCLEOTIDE SEQUENCE</scope>
    <source>
        <strain evidence="1">NRRL 2769</strain>
    </source>
</reference>
<protein>
    <submittedName>
        <fullName evidence="1">Uncharacterized protein</fullName>
    </submittedName>
</protein>
<keyword evidence="2" id="KW-1185">Reference proteome</keyword>
<evidence type="ECO:0000313" key="1">
    <source>
        <dbReference type="EMBL" id="KAG0012133.1"/>
    </source>
</evidence>
<accession>A0A9P6SYR7</accession>
<organism evidence="1 2">
    <name type="scientific">Entomortierella chlamydospora</name>
    <dbReference type="NCBI Taxonomy" id="101097"/>
    <lineage>
        <taxon>Eukaryota</taxon>
        <taxon>Fungi</taxon>
        <taxon>Fungi incertae sedis</taxon>
        <taxon>Mucoromycota</taxon>
        <taxon>Mortierellomycotina</taxon>
        <taxon>Mortierellomycetes</taxon>
        <taxon>Mortierellales</taxon>
        <taxon>Mortierellaceae</taxon>
        <taxon>Entomortierella</taxon>
    </lineage>
</organism>
<gene>
    <name evidence="1" type="ORF">BGZ80_000182</name>
</gene>
<evidence type="ECO:0000313" key="2">
    <source>
        <dbReference type="Proteomes" id="UP000703661"/>
    </source>
</evidence>
<dbReference type="Proteomes" id="UP000703661">
    <property type="component" value="Unassembled WGS sequence"/>
</dbReference>
<dbReference type="AlphaFoldDB" id="A0A9P6SYR7"/>
<dbReference type="EMBL" id="JAAAID010001031">
    <property type="protein sequence ID" value="KAG0012133.1"/>
    <property type="molecule type" value="Genomic_DNA"/>
</dbReference>